<feature type="transmembrane region" description="Helical" evidence="2">
    <location>
        <begin position="123"/>
        <end position="144"/>
    </location>
</feature>
<accession>A0ABD2KMD6</accession>
<feature type="transmembrane region" description="Helical" evidence="2">
    <location>
        <begin position="77"/>
        <end position="102"/>
    </location>
</feature>
<keyword evidence="2" id="KW-0812">Transmembrane</keyword>
<feature type="compositionally biased region" description="Polar residues" evidence="1">
    <location>
        <begin position="511"/>
        <end position="520"/>
    </location>
</feature>
<organism evidence="3 4">
    <name type="scientific">Heterodera schachtii</name>
    <name type="common">Sugarbeet cyst nematode worm</name>
    <name type="synonym">Tylenchus schachtii</name>
    <dbReference type="NCBI Taxonomy" id="97005"/>
    <lineage>
        <taxon>Eukaryota</taxon>
        <taxon>Metazoa</taxon>
        <taxon>Ecdysozoa</taxon>
        <taxon>Nematoda</taxon>
        <taxon>Chromadorea</taxon>
        <taxon>Rhabditida</taxon>
        <taxon>Tylenchina</taxon>
        <taxon>Tylenchomorpha</taxon>
        <taxon>Tylenchoidea</taxon>
        <taxon>Heteroderidae</taxon>
        <taxon>Heteroderinae</taxon>
        <taxon>Heterodera</taxon>
    </lineage>
</organism>
<feature type="compositionally biased region" description="Acidic residues" evidence="1">
    <location>
        <begin position="522"/>
        <end position="533"/>
    </location>
</feature>
<feature type="transmembrane region" description="Helical" evidence="2">
    <location>
        <begin position="31"/>
        <end position="57"/>
    </location>
</feature>
<dbReference type="AlphaFoldDB" id="A0ABD2KMD6"/>
<keyword evidence="4" id="KW-1185">Reference proteome</keyword>
<dbReference type="Proteomes" id="UP001620645">
    <property type="component" value="Unassembled WGS sequence"/>
</dbReference>
<gene>
    <name evidence="3" type="ORF">niasHS_002142</name>
</gene>
<feature type="region of interest" description="Disordered" evidence="1">
    <location>
        <begin position="268"/>
        <end position="294"/>
    </location>
</feature>
<evidence type="ECO:0000256" key="1">
    <source>
        <dbReference type="SAM" id="MobiDB-lite"/>
    </source>
</evidence>
<comment type="caution">
    <text evidence="3">The sequence shown here is derived from an EMBL/GenBank/DDBJ whole genome shotgun (WGS) entry which is preliminary data.</text>
</comment>
<evidence type="ECO:0000256" key="2">
    <source>
        <dbReference type="SAM" id="Phobius"/>
    </source>
</evidence>
<proteinExistence type="predicted"/>
<name>A0ABD2KMD6_HETSC</name>
<sequence length="533" mass="61369">MNRRMAVKLFSLLFSFCHPLKFLQIVSKKGLLLLLLLLSLLLLLILCLVVLFGFFLFCRFSSSFCSVSSFSSASFSPIFVLLFALFAFYTFFAIGTALFEVLKHCSAKKQQNRCLPQAHRLRPLLFVTCAVSLLGFPPLLLLSLLCRHFSFSPFCSSSSLPSSFSSPFSLFSSCFSSSSSSPLFPVFLSLLITSFVPLRPLLQRQLHKMRKDAVWTQFICQNEPTVVKTLFNQFTGLMDRIEKDQNEEEKAFFKEWRRTFETQLERHNWQKSAKNGGKTIGKRKDGEGNKRKREKKFRFSEVSLIREVTVIKPNIVQFGHLRRYVGETVYVDFVRDFRVRMTSLGRIVPKSVRQIPYDFVTSEQIYYYENRRKKNREKRTLKTKGIIGEEKRATTEEHGDGYATIGGEEEADKVPKMAFQMIVQVRPRLPTTPIPRSLPVSLLASPSTPLQEGFVPILAQSHSARANPVEQKEKWSEKAMQMDYKNRRPCWCQLETESHELAHLYKRTINGEENATNKSSDGYDEAEEMTDTE</sequence>
<reference evidence="3 4" key="1">
    <citation type="submission" date="2024-10" db="EMBL/GenBank/DDBJ databases">
        <authorList>
            <person name="Kim D."/>
        </authorList>
    </citation>
    <scope>NUCLEOTIDE SEQUENCE [LARGE SCALE GENOMIC DNA]</scope>
    <source>
        <strain evidence="3">Taebaek</strain>
    </source>
</reference>
<dbReference type="EMBL" id="JBICCN010000007">
    <property type="protein sequence ID" value="KAL3104115.1"/>
    <property type="molecule type" value="Genomic_DNA"/>
</dbReference>
<evidence type="ECO:0000313" key="4">
    <source>
        <dbReference type="Proteomes" id="UP001620645"/>
    </source>
</evidence>
<protein>
    <submittedName>
        <fullName evidence="3">Uncharacterized protein</fullName>
    </submittedName>
</protein>
<keyword evidence="2" id="KW-1133">Transmembrane helix</keyword>
<feature type="region of interest" description="Disordered" evidence="1">
    <location>
        <begin position="509"/>
        <end position="533"/>
    </location>
</feature>
<keyword evidence="2" id="KW-0472">Membrane</keyword>
<evidence type="ECO:0000313" key="3">
    <source>
        <dbReference type="EMBL" id="KAL3104115.1"/>
    </source>
</evidence>